<protein>
    <submittedName>
        <fullName evidence="1">Uncharacterized protein</fullName>
    </submittedName>
</protein>
<proteinExistence type="predicted"/>
<name>A0ABR2TUC5_9ROSI</name>
<accession>A0ABR2TUC5</accession>
<organism evidence="1 2">
    <name type="scientific">Hibiscus sabdariffa</name>
    <name type="common">roselle</name>
    <dbReference type="NCBI Taxonomy" id="183260"/>
    <lineage>
        <taxon>Eukaryota</taxon>
        <taxon>Viridiplantae</taxon>
        <taxon>Streptophyta</taxon>
        <taxon>Embryophyta</taxon>
        <taxon>Tracheophyta</taxon>
        <taxon>Spermatophyta</taxon>
        <taxon>Magnoliopsida</taxon>
        <taxon>eudicotyledons</taxon>
        <taxon>Gunneridae</taxon>
        <taxon>Pentapetalae</taxon>
        <taxon>rosids</taxon>
        <taxon>malvids</taxon>
        <taxon>Malvales</taxon>
        <taxon>Malvaceae</taxon>
        <taxon>Malvoideae</taxon>
        <taxon>Hibiscus</taxon>
    </lineage>
</organism>
<dbReference type="Proteomes" id="UP001396334">
    <property type="component" value="Unassembled WGS sequence"/>
</dbReference>
<comment type="caution">
    <text evidence="1">The sequence shown here is derived from an EMBL/GenBank/DDBJ whole genome shotgun (WGS) entry which is preliminary data.</text>
</comment>
<evidence type="ECO:0000313" key="1">
    <source>
        <dbReference type="EMBL" id="KAK9040994.1"/>
    </source>
</evidence>
<sequence length="92" mass="10893">MVTPRPDKSPGAHTISVALTLPPLRFPLFLSQSKGRENVKLRRIFYKAYRFLYHKTLETVRSINPRKLRRRLLLPPLRFVHATLNFPQWNGR</sequence>
<gene>
    <name evidence="1" type="ORF">V6N11_016125</name>
</gene>
<evidence type="ECO:0000313" key="2">
    <source>
        <dbReference type="Proteomes" id="UP001396334"/>
    </source>
</evidence>
<dbReference type="EMBL" id="JBBPBN010000004">
    <property type="protein sequence ID" value="KAK9040994.1"/>
    <property type="molecule type" value="Genomic_DNA"/>
</dbReference>
<reference evidence="1 2" key="1">
    <citation type="journal article" date="2024" name="G3 (Bethesda)">
        <title>Genome assembly of Hibiscus sabdariffa L. provides insights into metabolisms of medicinal natural products.</title>
        <authorList>
            <person name="Kim T."/>
        </authorList>
    </citation>
    <scope>NUCLEOTIDE SEQUENCE [LARGE SCALE GENOMIC DNA]</scope>
    <source>
        <strain evidence="1">TK-2024</strain>
        <tissue evidence="1">Old leaves</tissue>
    </source>
</reference>
<keyword evidence="2" id="KW-1185">Reference proteome</keyword>